<evidence type="ECO:0000313" key="2">
    <source>
        <dbReference type="EMBL" id="PPS13697.1"/>
    </source>
</evidence>
<dbReference type="EMBL" id="KZ663321">
    <property type="protein sequence ID" value="PPS13697.1"/>
    <property type="molecule type" value="Genomic_DNA"/>
</dbReference>
<feature type="compositionally biased region" description="Basic residues" evidence="1">
    <location>
        <begin position="56"/>
        <end position="70"/>
    </location>
</feature>
<dbReference type="AlphaFoldDB" id="A0A2P5YDM6"/>
<proteinExistence type="predicted"/>
<feature type="region of interest" description="Disordered" evidence="1">
    <location>
        <begin position="1"/>
        <end position="70"/>
    </location>
</feature>
<reference evidence="2 3" key="1">
    <citation type="submission" date="2015-01" db="EMBL/GenBank/DDBJ databases">
        <title>Genome of allotetraploid Gossypium barbadense reveals genomic plasticity and fiber elongation in cotton evolution.</title>
        <authorList>
            <person name="Chen X."/>
            <person name="Liu X."/>
            <person name="Zhao B."/>
            <person name="Zheng H."/>
            <person name="Hu Y."/>
            <person name="Lu G."/>
            <person name="Yang C."/>
            <person name="Chen J."/>
            <person name="Shan C."/>
            <person name="Zhang L."/>
            <person name="Zhou Y."/>
            <person name="Wang L."/>
            <person name="Guo W."/>
            <person name="Bai Y."/>
            <person name="Ruan J."/>
            <person name="Shangguan X."/>
            <person name="Mao Y."/>
            <person name="Jiang J."/>
            <person name="Zhu Y."/>
            <person name="Lei J."/>
            <person name="Kang H."/>
            <person name="Chen S."/>
            <person name="He X."/>
            <person name="Wang R."/>
            <person name="Wang Y."/>
            <person name="Chen J."/>
            <person name="Wang L."/>
            <person name="Yu S."/>
            <person name="Wang B."/>
            <person name="Wei J."/>
            <person name="Song S."/>
            <person name="Lu X."/>
            <person name="Gao Z."/>
            <person name="Gu W."/>
            <person name="Deng X."/>
            <person name="Ma D."/>
            <person name="Wang S."/>
            <person name="Liang W."/>
            <person name="Fang L."/>
            <person name="Cai C."/>
            <person name="Zhu X."/>
            <person name="Zhou B."/>
            <person name="Zhang Y."/>
            <person name="Chen Z."/>
            <person name="Xu S."/>
            <person name="Zhu R."/>
            <person name="Wang S."/>
            <person name="Zhang T."/>
            <person name="Zhao G."/>
        </authorList>
    </citation>
    <scope>NUCLEOTIDE SEQUENCE [LARGE SCALE GENOMIC DNA]</scope>
    <source>
        <strain evidence="3">cv. Xinhai21</strain>
        <tissue evidence="2">Leaf</tissue>
    </source>
</reference>
<dbReference type="Proteomes" id="UP000239757">
    <property type="component" value="Unassembled WGS sequence"/>
</dbReference>
<name>A0A2P5YDM6_GOSBA</name>
<organism evidence="2 3">
    <name type="scientific">Gossypium barbadense</name>
    <name type="common">Sea Island cotton</name>
    <name type="synonym">Hibiscus barbadensis</name>
    <dbReference type="NCBI Taxonomy" id="3634"/>
    <lineage>
        <taxon>Eukaryota</taxon>
        <taxon>Viridiplantae</taxon>
        <taxon>Streptophyta</taxon>
        <taxon>Embryophyta</taxon>
        <taxon>Tracheophyta</taxon>
        <taxon>Spermatophyta</taxon>
        <taxon>Magnoliopsida</taxon>
        <taxon>eudicotyledons</taxon>
        <taxon>Gunneridae</taxon>
        <taxon>Pentapetalae</taxon>
        <taxon>rosids</taxon>
        <taxon>malvids</taxon>
        <taxon>Malvales</taxon>
        <taxon>Malvaceae</taxon>
        <taxon>Malvoideae</taxon>
        <taxon>Gossypium</taxon>
    </lineage>
</organism>
<evidence type="ECO:0000313" key="3">
    <source>
        <dbReference type="Proteomes" id="UP000239757"/>
    </source>
</evidence>
<protein>
    <submittedName>
        <fullName evidence="2">Uncharacterized protein</fullName>
    </submittedName>
</protein>
<sequence>MVKGLRAGKMYNRAQAASGKLSGNIKENIEGNPQTQSEASGDQTDCLGSPADRSIEKKRKMKKGTHGKHM</sequence>
<accession>A0A2P5YDM6</accession>
<gene>
    <name evidence="2" type="ORF">GOBAR_AA06900</name>
</gene>
<feature type="compositionally biased region" description="Polar residues" evidence="1">
    <location>
        <begin position="31"/>
        <end position="43"/>
    </location>
</feature>
<evidence type="ECO:0000256" key="1">
    <source>
        <dbReference type="SAM" id="MobiDB-lite"/>
    </source>
</evidence>